<evidence type="ECO:0000313" key="9">
    <source>
        <dbReference type="EMBL" id="SFG34536.1"/>
    </source>
</evidence>
<name>A0A1I2R9R0_9HYPH</name>
<dbReference type="AlphaFoldDB" id="A0A1I2R9R0"/>
<dbReference type="InterPro" id="IPR015797">
    <property type="entry name" value="NUDIX_hydrolase-like_dom_sf"/>
</dbReference>
<dbReference type="InterPro" id="IPR039121">
    <property type="entry name" value="NUDT19"/>
</dbReference>
<keyword evidence="3" id="KW-0479">Metal-binding</keyword>
<organism evidence="9 10">
    <name type="scientific">Methylobacterium gossipiicola</name>
    <dbReference type="NCBI Taxonomy" id="582675"/>
    <lineage>
        <taxon>Bacteria</taxon>
        <taxon>Pseudomonadati</taxon>
        <taxon>Pseudomonadota</taxon>
        <taxon>Alphaproteobacteria</taxon>
        <taxon>Hyphomicrobiales</taxon>
        <taxon>Methylobacteriaceae</taxon>
        <taxon>Methylobacterium</taxon>
    </lineage>
</organism>
<evidence type="ECO:0000256" key="1">
    <source>
        <dbReference type="ARBA" id="ARBA00001936"/>
    </source>
</evidence>
<accession>A0A1I2R9R0</accession>
<evidence type="ECO:0000256" key="6">
    <source>
        <dbReference type="ARBA" id="ARBA00023211"/>
    </source>
</evidence>
<dbReference type="GO" id="GO:0016818">
    <property type="term" value="F:hydrolase activity, acting on acid anhydrides, in phosphorus-containing anhydrides"/>
    <property type="evidence" value="ECO:0007669"/>
    <property type="project" value="InterPro"/>
</dbReference>
<evidence type="ECO:0000256" key="3">
    <source>
        <dbReference type="ARBA" id="ARBA00022723"/>
    </source>
</evidence>
<dbReference type="Proteomes" id="UP000199229">
    <property type="component" value="Unassembled WGS sequence"/>
</dbReference>
<keyword evidence="4" id="KW-0378">Hydrolase</keyword>
<protein>
    <submittedName>
        <fullName evidence="9">NUDIX domain-containing protein</fullName>
    </submittedName>
</protein>
<dbReference type="Gene3D" id="3.90.79.10">
    <property type="entry name" value="Nucleoside Triphosphate Pyrophosphohydrolase"/>
    <property type="match status" value="1"/>
</dbReference>
<dbReference type="InterPro" id="IPR000086">
    <property type="entry name" value="NUDIX_hydrolase_dom"/>
</dbReference>
<gene>
    <name evidence="9" type="ORF">SAMN05192565_10217</name>
</gene>
<feature type="domain" description="Nudix hydrolase" evidence="8">
    <location>
        <begin position="34"/>
        <end position="228"/>
    </location>
</feature>
<keyword evidence="10" id="KW-1185">Reference proteome</keyword>
<reference evidence="10" key="1">
    <citation type="submission" date="2016-10" db="EMBL/GenBank/DDBJ databases">
        <authorList>
            <person name="Varghese N."/>
            <person name="Submissions S."/>
        </authorList>
    </citation>
    <scope>NUCLEOTIDE SEQUENCE [LARGE SCALE GENOMIC DNA]</scope>
    <source>
        <strain evidence="10">Gh-105</strain>
    </source>
</reference>
<evidence type="ECO:0000256" key="2">
    <source>
        <dbReference type="ARBA" id="ARBA00001946"/>
    </source>
</evidence>
<dbReference type="EMBL" id="FOPM01000002">
    <property type="protein sequence ID" value="SFG34536.1"/>
    <property type="molecule type" value="Genomic_DNA"/>
</dbReference>
<proteinExistence type="predicted"/>
<evidence type="ECO:0000256" key="4">
    <source>
        <dbReference type="ARBA" id="ARBA00022801"/>
    </source>
</evidence>
<evidence type="ECO:0000313" key="10">
    <source>
        <dbReference type="Proteomes" id="UP000199229"/>
    </source>
</evidence>
<comment type="cofactor">
    <cofactor evidence="1">
        <name>Mn(2+)</name>
        <dbReference type="ChEBI" id="CHEBI:29035"/>
    </cofactor>
</comment>
<dbReference type="GO" id="GO:0046872">
    <property type="term" value="F:metal ion binding"/>
    <property type="evidence" value="ECO:0007669"/>
    <property type="project" value="UniProtKB-KW"/>
</dbReference>
<dbReference type="PANTHER" id="PTHR12318">
    <property type="entry name" value="TESTOSTERONE-REGULATED PROTEIN RP2"/>
    <property type="match status" value="1"/>
</dbReference>
<comment type="cofactor">
    <cofactor evidence="2">
        <name>Mg(2+)</name>
        <dbReference type="ChEBI" id="CHEBI:18420"/>
    </cofactor>
</comment>
<evidence type="ECO:0000256" key="5">
    <source>
        <dbReference type="ARBA" id="ARBA00022842"/>
    </source>
</evidence>
<dbReference type="PANTHER" id="PTHR12318:SF0">
    <property type="entry name" value="ACYL-COENZYME A DIPHOSPHATASE NUDT19"/>
    <property type="match status" value="1"/>
</dbReference>
<dbReference type="PROSITE" id="PS51462">
    <property type="entry name" value="NUDIX"/>
    <property type="match status" value="1"/>
</dbReference>
<dbReference type="OrthoDB" id="9805905at2"/>
<dbReference type="CDD" id="cd18870">
    <property type="entry name" value="NUDIX_AcylCoAdiphos_Nudt19"/>
    <property type="match status" value="1"/>
</dbReference>
<keyword evidence="5" id="KW-0460">Magnesium</keyword>
<feature type="region of interest" description="Disordered" evidence="7">
    <location>
        <begin position="1"/>
        <end position="25"/>
    </location>
</feature>
<sequence>MDRATSAAQVSAPPDPPEHGVEKSGVARTATLRPRNAATLIILDRTKRTPRILMGRRHPSLAFMPGKFVFPGGRIEPGDRHMPVAGALSARACDALALRVPRASHALGRALALAAIRETYEETGLMLGTREYGPPEATPEGSWQAFRAAEILPDLEDLHFVARAITPPGRPRRFDTRFFAVDRKAVAREIPGIVTPNSELVELAWVTFAEARSLDLPRITGLVLTDLETQVAGNLAPYLPIPFYYESRGKGQRDTL</sequence>
<dbReference type="RefSeq" id="WP_091968323.1">
    <property type="nucleotide sequence ID" value="NZ_FOPM01000002.1"/>
</dbReference>
<evidence type="ECO:0000259" key="8">
    <source>
        <dbReference type="PROSITE" id="PS51462"/>
    </source>
</evidence>
<dbReference type="SUPFAM" id="SSF55811">
    <property type="entry name" value="Nudix"/>
    <property type="match status" value="1"/>
</dbReference>
<keyword evidence="6" id="KW-0464">Manganese</keyword>
<dbReference type="STRING" id="582675.SAMN05192565_10217"/>
<evidence type="ECO:0000256" key="7">
    <source>
        <dbReference type="SAM" id="MobiDB-lite"/>
    </source>
</evidence>